<keyword evidence="7" id="KW-0175">Coiled coil</keyword>
<keyword evidence="8" id="KW-0969">Cilium</keyword>
<proteinExistence type="inferred from homology"/>
<comment type="similarity">
    <text evidence="2 6">Belongs to the FliS family.</text>
</comment>
<dbReference type="Gene3D" id="1.20.120.340">
    <property type="entry name" value="Flagellar protein FliS"/>
    <property type="match status" value="1"/>
</dbReference>
<dbReference type="Pfam" id="PF02561">
    <property type="entry name" value="FliS"/>
    <property type="match status" value="1"/>
</dbReference>
<organism evidence="8 9">
    <name type="scientific">Candidatus Pseudogracilibacillus intestinigallinarum</name>
    <dbReference type="NCBI Taxonomy" id="2838742"/>
    <lineage>
        <taxon>Bacteria</taxon>
        <taxon>Bacillati</taxon>
        <taxon>Bacillota</taxon>
        <taxon>Bacilli</taxon>
        <taxon>Bacillales</taxon>
        <taxon>Bacillaceae</taxon>
        <taxon>Pseudogracilibacillus</taxon>
    </lineage>
</organism>
<evidence type="ECO:0000313" key="8">
    <source>
        <dbReference type="EMBL" id="HIV73737.1"/>
    </source>
</evidence>
<keyword evidence="8" id="KW-0282">Flagellum</keyword>
<name>A0A9D1TJW2_9BACI</name>
<evidence type="ECO:0000256" key="2">
    <source>
        <dbReference type="ARBA" id="ARBA00008787"/>
    </source>
</evidence>
<dbReference type="InterPro" id="IPR036584">
    <property type="entry name" value="FliS_sf"/>
</dbReference>
<keyword evidence="8" id="KW-0966">Cell projection</keyword>
<reference evidence="8" key="1">
    <citation type="journal article" date="2021" name="PeerJ">
        <title>Extensive microbial diversity within the chicken gut microbiome revealed by metagenomics and culture.</title>
        <authorList>
            <person name="Gilroy R."/>
            <person name="Ravi A."/>
            <person name="Getino M."/>
            <person name="Pursley I."/>
            <person name="Horton D.L."/>
            <person name="Alikhan N.F."/>
            <person name="Baker D."/>
            <person name="Gharbi K."/>
            <person name="Hall N."/>
            <person name="Watson M."/>
            <person name="Adriaenssens E.M."/>
            <person name="Foster-Nyarko E."/>
            <person name="Jarju S."/>
            <person name="Secka A."/>
            <person name="Antonio M."/>
            <person name="Oren A."/>
            <person name="Chaudhuri R.R."/>
            <person name="La Ragione R."/>
            <person name="Hildebrand F."/>
            <person name="Pallen M.J."/>
        </authorList>
    </citation>
    <scope>NUCLEOTIDE SEQUENCE</scope>
    <source>
        <strain evidence="8">CHK169-2315</strain>
    </source>
</reference>
<dbReference type="PANTHER" id="PTHR34773:SF1">
    <property type="entry name" value="FLAGELLAR SECRETION CHAPERONE FLIS"/>
    <property type="match status" value="1"/>
</dbReference>
<keyword evidence="3 6" id="KW-0963">Cytoplasm</keyword>
<reference evidence="8" key="2">
    <citation type="submission" date="2021-04" db="EMBL/GenBank/DDBJ databases">
        <authorList>
            <person name="Gilroy R."/>
        </authorList>
    </citation>
    <scope>NUCLEOTIDE SEQUENCE</scope>
    <source>
        <strain evidence="8">CHK169-2315</strain>
    </source>
</reference>
<evidence type="ECO:0000256" key="1">
    <source>
        <dbReference type="ARBA" id="ARBA00004514"/>
    </source>
</evidence>
<dbReference type="NCBIfam" id="TIGR00208">
    <property type="entry name" value="fliS"/>
    <property type="match status" value="1"/>
</dbReference>
<dbReference type="InterPro" id="IPR003713">
    <property type="entry name" value="FliS"/>
</dbReference>
<keyword evidence="5" id="KW-0143">Chaperone</keyword>
<evidence type="ECO:0000256" key="6">
    <source>
        <dbReference type="PIRNR" id="PIRNR039090"/>
    </source>
</evidence>
<dbReference type="PIRSF" id="PIRSF039090">
    <property type="entry name" value="Flis"/>
    <property type="match status" value="1"/>
</dbReference>
<dbReference type="AlphaFoldDB" id="A0A9D1TJW2"/>
<protein>
    <recommendedName>
        <fullName evidence="6">Flagellar secretion chaperone FliS</fullName>
    </recommendedName>
</protein>
<dbReference type="Proteomes" id="UP000823937">
    <property type="component" value="Unassembled WGS sequence"/>
</dbReference>
<evidence type="ECO:0000256" key="7">
    <source>
        <dbReference type="SAM" id="Coils"/>
    </source>
</evidence>
<feature type="coiled-coil region" evidence="7">
    <location>
        <begin position="31"/>
        <end position="58"/>
    </location>
</feature>
<dbReference type="PANTHER" id="PTHR34773">
    <property type="entry name" value="FLAGELLAR SECRETION CHAPERONE FLIS"/>
    <property type="match status" value="1"/>
</dbReference>
<evidence type="ECO:0000256" key="4">
    <source>
        <dbReference type="ARBA" id="ARBA00022795"/>
    </source>
</evidence>
<dbReference type="EMBL" id="DXHX01000023">
    <property type="protein sequence ID" value="HIV73737.1"/>
    <property type="molecule type" value="Genomic_DNA"/>
</dbReference>
<dbReference type="GO" id="GO:0071973">
    <property type="term" value="P:bacterial-type flagellum-dependent cell motility"/>
    <property type="evidence" value="ECO:0007669"/>
    <property type="project" value="TreeGrafter"/>
</dbReference>
<sequence length="130" mass="15238">MMAKQYQAYQDNSVTTASGPQLTLMLYNGCIKFINQAKQALENENIEAKNEFIQKAQNIVQELMITLDPEIEISNQMMPLYEYIHYQLQQANIKNESSYLDEAYTYVVDFRDTWKEVIKLAAKNNKREKI</sequence>
<dbReference type="SUPFAM" id="SSF101116">
    <property type="entry name" value="Flagellar export chaperone FliS"/>
    <property type="match status" value="1"/>
</dbReference>
<comment type="subcellular location">
    <subcellularLocation>
        <location evidence="1 6">Cytoplasm</location>
        <location evidence="1 6">Cytosol</location>
    </subcellularLocation>
</comment>
<evidence type="ECO:0000256" key="5">
    <source>
        <dbReference type="ARBA" id="ARBA00023186"/>
    </source>
</evidence>
<dbReference type="GO" id="GO:0005829">
    <property type="term" value="C:cytosol"/>
    <property type="evidence" value="ECO:0007669"/>
    <property type="project" value="UniProtKB-SubCell"/>
</dbReference>
<dbReference type="CDD" id="cd16098">
    <property type="entry name" value="FliS"/>
    <property type="match status" value="1"/>
</dbReference>
<evidence type="ECO:0000256" key="3">
    <source>
        <dbReference type="ARBA" id="ARBA00022490"/>
    </source>
</evidence>
<evidence type="ECO:0000313" key="9">
    <source>
        <dbReference type="Proteomes" id="UP000823937"/>
    </source>
</evidence>
<keyword evidence="4 6" id="KW-1005">Bacterial flagellum biogenesis</keyword>
<gene>
    <name evidence="8" type="primary">fliS</name>
    <name evidence="8" type="ORF">H9895_01500</name>
</gene>
<accession>A0A9D1TJW2</accession>
<dbReference type="GO" id="GO:0044780">
    <property type="term" value="P:bacterial-type flagellum assembly"/>
    <property type="evidence" value="ECO:0007669"/>
    <property type="project" value="InterPro"/>
</dbReference>
<comment type="caution">
    <text evidence="8">The sequence shown here is derived from an EMBL/GenBank/DDBJ whole genome shotgun (WGS) entry which is preliminary data.</text>
</comment>